<feature type="compositionally biased region" description="Low complexity" evidence="1">
    <location>
        <begin position="419"/>
        <end position="435"/>
    </location>
</feature>
<feature type="compositionally biased region" description="Pro residues" evidence="1">
    <location>
        <begin position="456"/>
        <end position="466"/>
    </location>
</feature>
<feature type="region of interest" description="Disordered" evidence="1">
    <location>
        <begin position="599"/>
        <end position="618"/>
    </location>
</feature>
<feature type="region of interest" description="Disordered" evidence="1">
    <location>
        <begin position="565"/>
        <end position="591"/>
    </location>
</feature>
<evidence type="ECO:0000313" key="4">
    <source>
        <dbReference type="Proteomes" id="UP000001880"/>
    </source>
</evidence>
<feature type="compositionally biased region" description="Polar residues" evidence="1">
    <location>
        <begin position="908"/>
        <end position="921"/>
    </location>
</feature>
<evidence type="ECO:0000256" key="2">
    <source>
        <dbReference type="SAM" id="Phobius"/>
    </source>
</evidence>
<feature type="compositionally biased region" description="Basic and acidic residues" evidence="1">
    <location>
        <begin position="1"/>
        <end position="12"/>
    </location>
</feature>
<feature type="compositionally biased region" description="Basic and acidic residues" evidence="1">
    <location>
        <begin position="304"/>
        <end position="313"/>
    </location>
</feature>
<feature type="compositionally biased region" description="Polar residues" evidence="1">
    <location>
        <begin position="392"/>
        <end position="401"/>
    </location>
</feature>
<dbReference type="eggNOG" id="COG3064">
    <property type="taxonomic scope" value="Bacteria"/>
</dbReference>
<feature type="compositionally biased region" description="Low complexity" evidence="1">
    <location>
        <begin position="210"/>
        <end position="237"/>
    </location>
</feature>
<dbReference type="EMBL" id="CP001804">
    <property type="protein sequence ID" value="ACY17023.1"/>
    <property type="molecule type" value="Genomic_DNA"/>
</dbReference>
<feature type="compositionally biased region" description="Polar residues" evidence="1">
    <location>
        <begin position="528"/>
        <end position="547"/>
    </location>
</feature>
<feature type="compositionally biased region" description="Low complexity" evidence="1">
    <location>
        <begin position="172"/>
        <end position="198"/>
    </location>
</feature>
<feature type="region of interest" description="Disordered" evidence="1">
    <location>
        <begin position="1180"/>
        <end position="1219"/>
    </location>
</feature>
<keyword evidence="2" id="KW-0472">Membrane</keyword>
<accession>D0LPY6</accession>
<gene>
    <name evidence="3" type="ordered locus">Hoch_4530</name>
</gene>
<feature type="region of interest" description="Disordered" evidence="1">
    <location>
        <begin position="492"/>
        <end position="552"/>
    </location>
</feature>
<proteinExistence type="predicted"/>
<dbReference type="KEGG" id="hoh:Hoch_4530"/>
<feature type="compositionally biased region" description="Low complexity" evidence="1">
    <location>
        <begin position="14"/>
        <end position="26"/>
    </location>
</feature>
<feature type="region of interest" description="Disordered" evidence="1">
    <location>
        <begin position="1"/>
        <end position="473"/>
    </location>
</feature>
<dbReference type="Proteomes" id="UP000001880">
    <property type="component" value="Chromosome"/>
</dbReference>
<reference evidence="3 4" key="1">
    <citation type="journal article" date="2010" name="Stand. Genomic Sci.">
        <title>Complete genome sequence of Haliangium ochraceum type strain (SMP-2).</title>
        <authorList>
            <consortium name="US DOE Joint Genome Institute (JGI-PGF)"/>
            <person name="Ivanova N."/>
            <person name="Daum C."/>
            <person name="Lang E."/>
            <person name="Abt B."/>
            <person name="Kopitz M."/>
            <person name="Saunders E."/>
            <person name="Lapidus A."/>
            <person name="Lucas S."/>
            <person name="Glavina Del Rio T."/>
            <person name="Nolan M."/>
            <person name="Tice H."/>
            <person name="Copeland A."/>
            <person name="Cheng J.F."/>
            <person name="Chen F."/>
            <person name="Bruce D."/>
            <person name="Goodwin L."/>
            <person name="Pitluck S."/>
            <person name="Mavromatis K."/>
            <person name="Pati A."/>
            <person name="Mikhailova N."/>
            <person name="Chen A."/>
            <person name="Palaniappan K."/>
            <person name="Land M."/>
            <person name="Hauser L."/>
            <person name="Chang Y.J."/>
            <person name="Jeffries C.D."/>
            <person name="Detter J.C."/>
            <person name="Brettin T."/>
            <person name="Rohde M."/>
            <person name="Goker M."/>
            <person name="Bristow J."/>
            <person name="Markowitz V."/>
            <person name="Eisen J.A."/>
            <person name="Hugenholtz P."/>
            <person name="Kyrpides N.C."/>
            <person name="Klenk H.P."/>
        </authorList>
    </citation>
    <scope>NUCLEOTIDE SEQUENCE [LARGE SCALE GENOMIC DNA]</scope>
    <source>
        <strain evidence="4">DSM 14365 / CIP 107738 / JCM 11303 / AJ 13395 / SMP-2</strain>
    </source>
</reference>
<feature type="compositionally biased region" description="Basic and acidic residues" evidence="1">
    <location>
        <begin position="1251"/>
        <end position="1267"/>
    </location>
</feature>
<dbReference type="HOGENOM" id="CLU_254778_0_0_7"/>
<feature type="compositionally biased region" description="Basic and acidic residues" evidence="1">
    <location>
        <begin position="440"/>
        <end position="452"/>
    </location>
</feature>
<feature type="region of interest" description="Disordered" evidence="1">
    <location>
        <begin position="908"/>
        <end position="927"/>
    </location>
</feature>
<feature type="transmembrane region" description="Helical" evidence="2">
    <location>
        <begin position="979"/>
        <end position="1003"/>
    </location>
</feature>
<sequence length="1393" mass="145580">MARGGGFEDKRQQRGASRSGAASARSGLGGRGGKKPGRPGARTRTSQMGQMGTRGAAPVPVPPISADEFVRGLKGNPRAPAGQAPQPNSPRRDFGRQWAVGAVDVPLAGDSQPAVSSLAHGSYEARSAQPAIPVPSPHGGEEHAGAQPGDHANEQGGGNADEGQETLEALPEPDASPAVAASASAAVEPTPVATAEPAAGREASSPGTDGASVAASAPSSASVAAATPPSSEPAGGSQSPAGAPIAAHDPGAVLESLAQAPPSAAATALAQAQQAAPAALQAQREQAGVALTAIEPPTGLPARDVNDGARDAAPDAQTPAAAKEPLPAAGASASEPAPDALAPEAPPAPPQPATALVGGEQQTDETGQPKPDPELAHSAQGALADVHLASEQIPTTASEHPTLTLDGEADPERLAAARATSTEQTQQAHAEAAGAIGQDFGEHDIYPDRADDFNPPVLPPREPAPPQIEGSAPGALPAEALAAIDAEAAPTLHARVGAEQQRYAEGQASYQADSQAAHEQARADMDTQGEQTRSSQLEAQSSAQTEVEQARVDWQSEIDEVEADFQEKASSAREEHGGRIHGEQEAGNRKAAEHIVDAEREAGREKRKAEAAAGEKKRSAENESKGFWGWARSAAASLIDDLKSAVNAIYDGLRSRAKFIFEKAKGLALAAIELARKAVVIIIQAYGLVLKGLLTIALAAFPEARARAMARIDQAVDKATQLVNAAAEGLKNGVAAVLDFLSSTLDSLLSLVQDLFNGIFIVIGMLISGELQELLGKVNDLREAAWLAFGQFEIAAYEELLGGPLDQPLSPAELMAAGRMPATSTANTPTFANDLATETDADTQLPGPPWTENNVGVDAVATGETLSPELSAQLMQMTGGDGEVTFGESGDESRSLESILGLGAQTAQTSASGHQAETATGGTAYDDGLTPRERAEIKWGVMKQGISDWLAQNWPLVLAGGVLGVAGFIVANILTGGAILAALPVIMTALGPIFGGLLFAQLAGHLRDYLQKSWNGDKEGGGKSLAKGLAAGAIELITALTFKVGSVAMKGARAVAKGAVTGAQAVARGTTQVAKGALGIARRGANYVLKGGKVLLRGAGQGIGQGIKRLDELGERLLQRTRFNGFRARIRGRRFTVKGKINPWLLVIDNQLEEVPRGTPGAKWVDDELWATGRLQRRFQASRRSPSDVSDAKDAKTVRGDALEERRIANQQRQQEHQRLREEAIEKLKHVDQRLENTLKQRSSYGHGHKDHGYQTKLDDHRRRIETGKSPSGHRGRRGSPPTSSAKFYTPEAEYEAFQKARQQLTKELATQKIPSMANGQPNRIHITVHSDHPRGFGGGYKAKQDTNGLRAEHPSGGFQAEKVSRVRTAVFAFEYKPSNNEWVPVTYYPQLN</sequence>
<feature type="compositionally biased region" description="Basic and acidic residues" evidence="1">
    <location>
        <begin position="1190"/>
        <end position="1219"/>
    </location>
</feature>
<keyword evidence="2" id="KW-0812">Transmembrane</keyword>
<protein>
    <submittedName>
        <fullName evidence="3">Uncharacterized protein</fullName>
    </submittedName>
</protein>
<evidence type="ECO:0000313" key="3">
    <source>
        <dbReference type="EMBL" id="ACY17023.1"/>
    </source>
</evidence>
<feature type="compositionally biased region" description="Low complexity" evidence="1">
    <location>
        <begin position="257"/>
        <end position="287"/>
    </location>
</feature>
<keyword evidence="2" id="KW-1133">Transmembrane helix</keyword>
<feature type="region of interest" description="Disordered" evidence="1">
    <location>
        <begin position="1239"/>
        <end position="1287"/>
    </location>
</feature>
<keyword evidence="4" id="KW-1185">Reference proteome</keyword>
<feature type="transmembrane region" description="Helical" evidence="2">
    <location>
        <begin position="953"/>
        <end position="973"/>
    </location>
</feature>
<name>D0LPY6_HALO1</name>
<feature type="compositionally biased region" description="Low complexity" evidence="1">
    <location>
        <begin position="314"/>
        <end position="343"/>
    </location>
</feature>
<evidence type="ECO:0000256" key="1">
    <source>
        <dbReference type="SAM" id="MobiDB-lite"/>
    </source>
</evidence>
<organism evidence="3 4">
    <name type="scientific">Haliangium ochraceum (strain DSM 14365 / JCM 11303 / SMP-2)</name>
    <dbReference type="NCBI Taxonomy" id="502025"/>
    <lineage>
        <taxon>Bacteria</taxon>
        <taxon>Pseudomonadati</taxon>
        <taxon>Myxococcota</taxon>
        <taxon>Polyangia</taxon>
        <taxon>Haliangiales</taxon>
        <taxon>Kofleriaceae</taxon>
        <taxon>Haliangium</taxon>
    </lineage>
</organism>